<dbReference type="RefSeq" id="WP_090993725.1">
    <property type="nucleotide sequence ID" value="NZ_FOPP01000005.1"/>
</dbReference>
<dbReference type="InterPro" id="IPR032508">
    <property type="entry name" value="FecR_C"/>
</dbReference>
<dbReference type="Gene3D" id="2.60.120.1440">
    <property type="match status" value="1"/>
</dbReference>
<keyword evidence="4" id="KW-1185">Reference proteome</keyword>
<dbReference type="PANTHER" id="PTHR30273">
    <property type="entry name" value="PERIPLASMIC SIGNAL SENSOR AND SIGMA FACTOR ACTIVATOR FECR-RELATED"/>
    <property type="match status" value="1"/>
</dbReference>
<name>A0A1I2XFP2_9SPHI</name>
<dbReference type="Proteomes" id="UP000199666">
    <property type="component" value="Unassembled WGS sequence"/>
</dbReference>
<evidence type="ECO:0008006" key="5">
    <source>
        <dbReference type="Google" id="ProtNLM"/>
    </source>
</evidence>
<dbReference type="EMBL" id="FOPP01000005">
    <property type="protein sequence ID" value="SFH12303.1"/>
    <property type="molecule type" value="Genomic_DNA"/>
</dbReference>
<dbReference type="Pfam" id="PF04773">
    <property type="entry name" value="FecR"/>
    <property type="match status" value="1"/>
</dbReference>
<dbReference type="Gene3D" id="3.55.50.30">
    <property type="match status" value="1"/>
</dbReference>
<accession>A0A1I2XFP2</accession>
<gene>
    <name evidence="3" type="ORF">SAMN04489864_105213</name>
</gene>
<dbReference type="AlphaFoldDB" id="A0A1I2XFP2"/>
<protein>
    <recommendedName>
        <fullName evidence="5">FecR protein</fullName>
    </recommendedName>
</protein>
<sequence length="375" mass="42153">MTSKEAKNLLSKYEQGLCNAEEVAWIETWYIQLNEDKQLNLSSDDLDRSEARMMRALNIQEKPTVTLWKKVAVAASVLVVSTLTCYFLAPRAFLQDSNPTQMVNKTIKPGGNKAVLILADGREINLEETASGKLAEVSGVTIIKKTSGEIIYDLKSAEDVGDSKTRYHTIATPRGGTYRVLLEDGSKVWLNAASSIRFPASFSQAERIVELKGEAYFEIAKNPVRPFTVKVEGQSIQVLGTKFNVNGYLNEAELATTLLEGSVRVSNQVGNVILKPGQQSQSTINEKIKLREVAPEEFLAWKDGMFNFNRADLQTVLHQFERWYNINVKFEKNVPEIFFTGKIYRNLNLDDALNNLTFLGVRFKIENRNVTVLSK</sequence>
<dbReference type="GO" id="GO:0016989">
    <property type="term" value="F:sigma factor antagonist activity"/>
    <property type="evidence" value="ECO:0007669"/>
    <property type="project" value="TreeGrafter"/>
</dbReference>
<proteinExistence type="predicted"/>
<feature type="domain" description="Protein FecR C-terminal" evidence="2">
    <location>
        <begin position="306"/>
        <end position="372"/>
    </location>
</feature>
<reference evidence="3 4" key="1">
    <citation type="submission" date="2016-10" db="EMBL/GenBank/DDBJ databases">
        <authorList>
            <person name="de Groot N.N."/>
        </authorList>
    </citation>
    <scope>NUCLEOTIDE SEQUENCE [LARGE SCALE GENOMIC DNA]</scope>
    <source>
        <strain evidence="3 4">DSM 18684</strain>
    </source>
</reference>
<evidence type="ECO:0000259" key="2">
    <source>
        <dbReference type="Pfam" id="PF16344"/>
    </source>
</evidence>
<dbReference type="InterPro" id="IPR006860">
    <property type="entry name" value="FecR"/>
</dbReference>
<evidence type="ECO:0000313" key="3">
    <source>
        <dbReference type="EMBL" id="SFH12303.1"/>
    </source>
</evidence>
<dbReference type="Pfam" id="PF16344">
    <property type="entry name" value="FecR_C"/>
    <property type="match status" value="1"/>
</dbReference>
<dbReference type="PIRSF" id="PIRSF018266">
    <property type="entry name" value="FecR"/>
    <property type="match status" value="1"/>
</dbReference>
<dbReference type="PANTHER" id="PTHR30273:SF2">
    <property type="entry name" value="PROTEIN FECR"/>
    <property type="match status" value="1"/>
</dbReference>
<dbReference type="OrthoDB" id="649666at2"/>
<evidence type="ECO:0000259" key="1">
    <source>
        <dbReference type="Pfam" id="PF04773"/>
    </source>
</evidence>
<dbReference type="STRING" id="414048.SAMN04489864_105213"/>
<feature type="domain" description="FecR protein" evidence="1">
    <location>
        <begin position="169"/>
        <end position="264"/>
    </location>
</feature>
<evidence type="ECO:0000313" key="4">
    <source>
        <dbReference type="Proteomes" id="UP000199666"/>
    </source>
</evidence>
<dbReference type="InterPro" id="IPR012373">
    <property type="entry name" value="Ferrdict_sens_TM"/>
</dbReference>
<organism evidence="3 4">
    <name type="scientific">Pedobacter insulae</name>
    <dbReference type="NCBI Taxonomy" id="414048"/>
    <lineage>
        <taxon>Bacteria</taxon>
        <taxon>Pseudomonadati</taxon>
        <taxon>Bacteroidota</taxon>
        <taxon>Sphingobacteriia</taxon>
        <taxon>Sphingobacteriales</taxon>
        <taxon>Sphingobacteriaceae</taxon>
        <taxon>Pedobacter</taxon>
    </lineage>
</organism>